<evidence type="ECO:0000256" key="7">
    <source>
        <dbReference type="ARBA" id="ARBA00047880"/>
    </source>
</evidence>
<dbReference type="InterPro" id="IPR015865">
    <property type="entry name" value="Riboflavin_kinase_bac/euk"/>
</dbReference>
<feature type="domain" description="Riboflavin kinase" evidence="8">
    <location>
        <begin position="5"/>
        <end position="126"/>
    </location>
</feature>
<keyword evidence="10" id="KW-1185">Reference proteome</keyword>
<dbReference type="GO" id="GO:0009398">
    <property type="term" value="P:FMN biosynthetic process"/>
    <property type="evidence" value="ECO:0007669"/>
    <property type="project" value="TreeGrafter"/>
</dbReference>
<keyword evidence="3" id="KW-0288">FMN</keyword>
<evidence type="ECO:0000313" key="9">
    <source>
        <dbReference type="EMBL" id="KAB7707157.1"/>
    </source>
</evidence>
<evidence type="ECO:0000256" key="5">
    <source>
        <dbReference type="ARBA" id="ARBA00022741"/>
    </source>
</evidence>
<accession>A0A6I1FLJ5</accession>
<dbReference type="InterPro" id="IPR023468">
    <property type="entry name" value="Riboflavin_kinase"/>
</dbReference>
<evidence type="ECO:0000256" key="1">
    <source>
        <dbReference type="ARBA" id="ARBA00012105"/>
    </source>
</evidence>
<evidence type="ECO:0000256" key="2">
    <source>
        <dbReference type="ARBA" id="ARBA00022630"/>
    </source>
</evidence>
<evidence type="ECO:0000256" key="6">
    <source>
        <dbReference type="ARBA" id="ARBA00022840"/>
    </source>
</evidence>
<evidence type="ECO:0000256" key="4">
    <source>
        <dbReference type="ARBA" id="ARBA00022679"/>
    </source>
</evidence>
<dbReference type="Proteomes" id="UP000429595">
    <property type="component" value="Unassembled WGS sequence"/>
</dbReference>
<comment type="caution">
    <text evidence="9">The sequence shown here is derived from an EMBL/GenBank/DDBJ whole genome shotgun (WGS) entry which is preliminary data.</text>
</comment>
<evidence type="ECO:0000259" key="8">
    <source>
        <dbReference type="SMART" id="SM00904"/>
    </source>
</evidence>
<evidence type="ECO:0000313" key="10">
    <source>
        <dbReference type="Proteomes" id="UP000429595"/>
    </source>
</evidence>
<dbReference type="AlphaFoldDB" id="A0A6I1FLJ5"/>
<reference evidence="9 10" key="1">
    <citation type="submission" date="2019-10" db="EMBL/GenBank/DDBJ databases">
        <title>Bacillus aerolatum sp. nov., isolated from bioaerosol of sport playgrounds.</title>
        <authorList>
            <person name="Chen P."/>
            <person name="Zhang G."/>
        </authorList>
    </citation>
    <scope>NUCLEOTIDE SEQUENCE [LARGE SCALE GENOMIC DNA]</scope>
    <source>
        <strain evidence="9 10">CX253</strain>
    </source>
</reference>
<keyword evidence="4" id="KW-0808">Transferase</keyword>
<dbReference type="GO" id="GO:0005524">
    <property type="term" value="F:ATP binding"/>
    <property type="evidence" value="ECO:0007669"/>
    <property type="project" value="UniProtKB-KW"/>
</dbReference>
<comment type="catalytic activity">
    <reaction evidence="7">
        <text>riboflavin + ATP = FMN + ADP + H(+)</text>
        <dbReference type="Rhea" id="RHEA:14357"/>
        <dbReference type="ChEBI" id="CHEBI:15378"/>
        <dbReference type="ChEBI" id="CHEBI:30616"/>
        <dbReference type="ChEBI" id="CHEBI:57986"/>
        <dbReference type="ChEBI" id="CHEBI:58210"/>
        <dbReference type="ChEBI" id="CHEBI:456216"/>
        <dbReference type="EC" id="2.7.1.26"/>
    </reaction>
</comment>
<organism evidence="9 10">
    <name type="scientific">Bacillus aerolatus</name>
    <dbReference type="NCBI Taxonomy" id="2653354"/>
    <lineage>
        <taxon>Bacteria</taxon>
        <taxon>Bacillati</taxon>
        <taxon>Bacillota</taxon>
        <taxon>Bacilli</taxon>
        <taxon>Bacillales</taxon>
        <taxon>Bacillaceae</taxon>
        <taxon>Bacillus</taxon>
    </lineage>
</organism>
<dbReference type="EMBL" id="WEIO01000004">
    <property type="protein sequence ID" value="KAB7707157.1"/>
    <property type="molecule type" value="Genomic_DNA"/>
</dbReference>
<dbReference type="InterPro" id="IPR023465">
    <property type="entry name" value="Riboflavin_kinase_dom_sf"/>
</dbReference>
<dbReference type="GO" id="GO:0008531">
    <property type="term" value="F:riboflavin kinase activity"/>
    <property type="evidence" value="ECO:0007669"/>
    <property type="project" value="UniProtKB-EC"/>
</dbReference>
<protein>
    <recommendedName>
        <fullName evidence="1">riboflavin kinase</fullName>
        <ecNumber evidence="1">2.7.1.26</ecNumber>
    </recommendedName>
</protein>
<keyword evidence="5" id="KW-0547">Nucleotide-binding</keyword>
<dbReference type="SUPFAM" id="SSF82114">
    <property type="entry name" value="Riboflavin kinase-like"/>
    <property type="match status" value="1"/>
</dbReference>
<dbReference type="EC" id="2.7.1.26" evidence="1"/>
<dbReference type="PANTHER" id="PTHR22749:SF6">
    <property type="entry name" value="RIBOFLAVIN KINASE"/>
    <property type="match status" value="1"/>
</dbReference>
<dbReference type="Pfam" id="PF01687">
    <property type="entry name" value="Flavokinase"/>
    <property type="match status" value="1"/>
</dbReference>
<dbReference type="GO" id="GO:0009231">
    <property type="term" value="P:riboflavin biosynthetic process"/>
    <property type="evidence" value="ECO:0007669"/>
    <property type="project" value="InterPro"/>
</dbReference>
<gene>
    <name evidence="9" type="ORF">F9802_09115</name>
</gene>
<proteinExistence type="predicted"/>
<keyword evidence="2" id="KW-0285">Flavoprotein</keyword>
<dbReference type="PANTHER" id="PTHR22749">
    <property type="entry name" value="RIBOFLAVIN KINASE/FMN ADENYLYLTRANSFERASE"/>
    <property type="match status" value="1"/>
</dbReference>
<evidence type="ECO:0000256" key="3">
    <source>
        <dbReference type="ARBA" id="ARBA00022643"/>
    </source>
</evidence>
<dbReference type="SMART" id="SM00904">
    <property type="entry name" value="Flavokinase"/>
    <property type="match status" value="1"/>
</dbReference>
<sequence length="141" mass="16297">MSSILSSIHGRVILGKQIGRTIGFPTANLHILSELPRLDYGVYGVIVDWKGSKFPGIMNIGIRPTFNDHSEVSYEVHLLDFNKNIYHEKINVDICFPVRKERLFKDVSELVKQIRRDVAYVKGKFLFMDYSNQNKNHFVNV</sequence>
<keyword evidence="6" id="KW-0067">ATP-binding</keyword>
<dbReference type="Gene3D" id="2.40.30.30">
    <property type="entry name" value="Riboflavin kinase-like"/>
    <property type="match status" value="1"/>
</dbReference>
<name>A0A6I1FLJ5_9BACI</name>
<dbReference type="RefSeq" id="WP_152151134.1">
    <property type="nucleotide sequence ID" value="NZ_WEIO01000004.1"/>
</dbReference>